<keyword evidence="4" id="KW-1185">Reference proteome</keyword>
<dbReference type="Proteomes" id="UP000835287">
    <property type="component" value="Chromosome"/>
</dbReference>
<reference evidence="3 4" key="1">
    <citation type="submission" date="2021-02" db="EMBL/GenBank/DDBJ databases">
        <authorList>
            <person name="Pothier F. J."/>
        </authorList>
    </citation>
    <scope>NUCLEOTIDE SEQUENCE [LARGE SCALE GENOMIC DNA]</scope>
    <source>
        <strain evidence="3 4">301</strain>
    </source>
</reference>
<feature type="domain" description="Pyrroline-5-carboxylate reductase catalytic N-terminal" evidence="2">
    <location>
        <begin position="3"/>
        <end position="91"/>
    </location>
</feature>
<protein>
    <submittedName>
        <fullName evidence="3">Pyrroline-5-carboxylate reductase</fullName>
    </submittedName>
</protein>
<evidence type="ECO:0000313" key="4">
    <source>
        <dbReference type="Proteomes" id="UP000835287"/>
    </source>
</evidence>
<keyword evidence="1" id="KW-0560">Oxidoreductase</keyword>
<dbReference type="PANTHER" id="PTHR14239">
    <property type="entry name" value="DUDULIN-RELATED"/>
    <property type="match status" value="1"/>
</dbReference>
<dbReference type="EMBL" id="HG992338">
    <property type="protein sequence ID" value="CAE6779943.1"/>
    <property type="molecule type" value="Genomic_DNA"/>
</dbReference>
<proteinExistence type="predicted"/>
<dbReference type="InterPro" id="IPR036291">
    <property type="entry name" value="NAD(P)-bd_dom_sf"/>
</dbReference>
<dbReference type="InterPro" id="IPR051267">
    <property type="entry name" value="STEAP_metalloreductase"/>
</dbReference>
<sequence length="199" mass="20492">MSIGIIGAGAIGTAIARKLANAGIQASIANSRGPETLQDLVGELGPNITATTAAQAAAADVVFLAVNWDRLEGALEGLGPWNGRILVDANNAVEVPSYQPVDLGGRASTQAVAEWAPGARVVKAFNHLVAPALEADPKVDGGRRVLFVASEDADAKKTVSDLIEQAGYVPIDLGGLEQSRLVQFPGGPLAIVNLVQLDR</sequence>
<dbReference type="Gene3D" id="3.40.50.720">
    <property type="entry name" value="NAD(P)-binding Rossmann-like Domain"/>
    <property type="match status" value="1"/>
</dbReference>
<accession>A0ABM8RZD0</accession>
<organism evidence="3 4">
    <name type="scientific">Xanthomonas arboricola pv. corylina</name>
    <dbReference type="NCBI Taxonomy" id="487821"/>
    <lineage>
        <taxon>Bacteria</taxon>
        <taxon>Pseudomonadati</taxon>
        <taxon>Pseudomonadota</taxon>
        <taxon>Gammaproteobacteria</taxon>
        <taxon>Lysobacterales</taxon>
        <taxon>Lysobacteraceae</taxon>
        <taxon>Xanthomonas</taxon>
    </lineage>
</organism>
<dbReference type="SUPFAM" id="SSF51735">
    <property type="entry name" value="NAD(P)-binding Rossmann-fold domains"/>
    <property type="match status" value="1"/>
</dbReference>
<evidence type="ECO:0000313" key="3">
    <source>
        <dbReference type="EMBL" id="CAE6779943.1"/>
    </source>
</evidence>
<gene>
    <name evidence="3" type="primary">proC_2</name>
    <name evidence="3" type="ORF">XAC301_23740</name>
</gene>
<dbReference type="Pfam" id="PF03807">
    <property type="entry name" value="F420_oxidored"/>
    <property type="match status" value="1"/>
</dbReference>
<dbReference type="EMBL" id="HG992338">
    <property type="protein sequence ID" value="CAE6779967.1"/>
    <property type="molecule type" value="Genomic_DNA"/>
</dbReference>
<name>A0ABM8RZD0_9XANT</name>
<evidence type="ECO:0000259" key="2">
    <source>
        <dbReference type="Pfam" id="PF03807"/>
    </source>
</evidence>
<evidence type="ECO:0000256" key="1">
    <source>
        <dbReference type="ARBA" id="ARBA00023002"/>
    </source>
</evidence>
<dbReference type="RefSeq" id="WP_212583842.1">
    <property type="nucleotide sequence ID" value="NZ_CP062164.1"/>
</dbReference>
<dbReference type="InterPro" id="IPR028939">
    <property type="entry name" value="P5C_Rdtase_cat_N"/>
</dbReference>